<dbReference type="Pfam" id="PF02493">
    <property type="entry name" value="MORN"/>
    <property type="match status" value="10"/>
</dbReference>
<dbReference type="GO" id="GO:0005930">
    <property type="term" value="C:axoneme"/>
    <property type="evidence" value="ECO:0007669"/>
    <property type="project" value="UniProtKB-SubCell"/>
</dbReference>
<keyword evidence="3" id="KW-0963">Cytoplasm</keyword>
<protein>
    <submittedName>
        <fullName evidence="10">Uncharacterized protein</fullName>
    </submittedName>
</protein>
<evidence type="ECO:0000256" key="6">
    <source>
        <dbReference type="ARBA" id="ARBA00023069"/>
    </source>
</evidence>
<dbReference type="EMBL" id="CAIIXF020000001">
    <property type="protein sequence ID" value="CAH1773311.1"/>
    <property type="molecule type" value="Genomic_DNA"/>
</dbReference>
<feature type="compositionally biased region" description="Pro residues" evidence="9">
    <location>
        <begin position="68"/>
        <end position="84"/>
    </location>
</feature>
<feature type="compositionally biased region" description="Basic and acidic residues" evidence="9">
    <location>
        <begin position="729"/>
        <end position="739"/>
    </location>
</feature>
<dbReference type="PANTHER" id="PTHR46613">
    <property type="entry name" value="RADIAL SPOKE HEAD 10 HOMOLOG B-RELATED"/>
    <property type="match status" value="1"/>
</dbReference>
<feature type="region of interest" description="Disordered" evidence="9">
    <location>
        <begin position="1"/>
        <end position="86"/>
    </location>
</feature>
<dbReference type="AlphaFoldDB" id="A0A8J1UDF6"/>
<gene>
    <name evidence="10" type="ORF">OFUS_LOCUS927</name>
</gene>
<dbReference type="OrthoDB" id="294378at2759"/>
<dbReference type="SUPFAM" id="SSF82185">
    <property type="entry name" value="Histone H3 K4-specific methyltransferase SET7/9 N-terminal domain"/>
    <property type="match status" value="3"/>
</dbReference>
<feature type="compositionally biased region" description="Polar residues" evidence="9">
    <location>
        <begin position="774"/>
        <end position="788"/>
    </location>
</feature>
<evidence type="ECO:0000256" key="9">
    <source>
        <dbReference type="SAM" id="MobiDB-lite"/>
    </source>
</evidence>
<keyword evidence="5" id="KW-0282">Flagellum</keyword>
<evidence type="ECO:0000256" key="4">
    <source>
        <dbReference type="ARBA" id="ARBA00022737"/>
    </source>
</evidence>
<dbReference type="InterPro" id="IPR003409">
    <property type="entry name" value="MORN"/>
</dbReference>
<comment type="caution">
    <text evidence="10">The sequence shown here is derived from an EMBL/GenBank/DDBJ whole genome shotgun (WGS) entry which is preliminary data.</text>
</comment>
<dbReference type="PANTHER" id="PTHR46613:SF1">
    <property type="entry name" value="RADIAL SPOKE HEAD 10 HOMOLOG B-RELATED"/>
    <property type="match status" value="1"/>
</dbReference>
<dbReference type="Gene3D" id="2.20.110.10">
    <property type="entry name" value="Histone H3 K4-specific methyltransferase SET7/9 N-terminal domain"/>
    <property type="match status" value="4"/>
</dbReference>
<evidence type="ECO:0000313" key="11">
    <source>
        <dbReference type="Proteomes" id="UP000749559"/>
    </source>
</evidence>
<keyword evidence="7" id="KW-0206">Cytoskeleton</keyword>
<organism evidence="10 11">
    <name type="scientific">Owenia fusiformis</name>
    <name type="common">Polychaete worm</name>
    <dbReference type="NCBI Taxonomy" id="6347"/>
    <lineage>
        <taxon>Eukaryota</taxon>
        <taxon>Metazoa</taxon>
        <taxon>Spiralia</taxon>
        <taxon>Lophotrochozoa</taxon>
        <taxon>Annelida</taxon>
        <taxon>Polychaeta</taxon>
        <taxon>Sedentaria</taxon>
        <taxon>Canalipalpata</taxon>
        <taxon>Sabellida</taxon>
        <taxon>Oweniida</taxon>
        <taxon>Oweniidae</taxon>
        <taxon>Owenia</taxon>
    </lineage>
</organism>
<feature type="compositionally biased region" description="Polar residues" evidence="9">
    <location>
        <begin position="713"/>
        <end position="728"/>
    </location>
</feature>
<evidence type="ECO:0000256" key="1">
    <source>
        <dbReference type="ARBA" id="ARBA00004230"/>
    </source>
</evidence>
<keyword evidence="6" id="KW-0969">Cilium</keyword>
<keyword evidence="11" id="KW-1185">Reference proteome</keyword>
<feature type="compositionally biased region" description="Basic and acidic residues" evidence="9">
    <location>
        <begin position="17"/>
        <end position="56"/>
    </location>
</feature>
<reference evidence="10" key="1">
    <citation type="submission" date="2022-03" db="EMBL/GenBank/DDBJ databases">
        <authorList>
            <person name="Martin C."/>
        </authorList>
    </citation>
    <scope>NUCLEOTIDE SEQUENCE</scope>
</reference>
<evidence type="ECO:0000313" key="10">
    <source>
        <dbReference type="EMBL" id="CAH1773311.1"/>
    </source>
</evidence>
<evidence type="ECO:0000256" key="8">
    <source>
        <dbReference type="ARBA" id="ARBA00023273"/>
    </source>
</evidence>
<feature type="compositionally biased region" description="Polar residues" evidence="9">
    <location>
        <begin position="796"/>
        <end position="815"/>
    </location>
</feature>
<name>A0A8J1UDF6_OWEFU</name>
<dbReference type="Proteomes" id="UP000749559">
    <property type="component" value="Unassembled WGS sequence"/>
</dbReference>
<feature type="region of interest" description="Disordered" evidence="9">
    <location>
        <begin position="664"/>
        <end position="837"/>
    </location>
</feature>
<evidence type="ECO:0000256" key="2">
    <source>
        <dbReference type="ARBA" id="ARBA00004430"/>
    </source>
</evidence>
<keyword evidence="4" id="KW-0677">Repeat</keyword>
<evidence type="ECO:0000256" key="5">
    <source>
        <dbReference type="ARBA" id="ARBA00022846"/>
    </source>
</evidence>
<evidence type="ECO:0000256" key="7">
    <source>
        <dbReference type="ARBA" id="ARBA00023212"/>
    </source>
</evidence>
<evidence type="ECO:0000256" key="3">
    <source>
        <dbReference type="ARBA" id="ARBA00022490"/>
    </source>
</evidence>
<feature type="non-terminal residue" evidence="10">
    <location>
        <position position="1"/>
    </location>
</feature>
<comment type="subcellular location">
    <subcellularLocation>
        <location evidence="1">Cell projection</location>
        <location evidence="1">Cilium</location>
        <location evidence="1">Flagellum</location>
    </subcellularLocation>
    <subcellularLocation>
        <location evidence="2">Cytoplasm</location>
        <location evidence="2">Cytoskeleton</location>
        <location evidence="2">Cilium axoneme</location>
    </subcellularLocation>
</comment>
<sequence length="885" mass="100446">PEINTWRLFSSSKLKVRPSDEKQKMGPKKDKKQKDADKANKKVEEPPPVEEKKEDIPPTPILEEIPSEPTPIPRTPTPREPTPEPVYEEPVLVSLVVTSYEGEKEKGLFEGEGFATFVGGHDYRGNFSQGMMHGQGVYTFGDRLVYEGEFLQNQITGKGTYKWPDGSIYEGDVLNGKRHGFGMFRTKNGKMTYSGDWCQGKRHGKGRMEFDPEANSYYEGDFDNNQRHGWGVRLYPSGNIYQGMWFNNVRHGVGTMRWHDKEQMYSGVWQNGVQHGVGQHIWFLHRVPGSQYPMRNMYDGDFVKGLRHGSGSFLYANGARYEGEWNNNMKHGKGKFVFKNGRVYEGTFDKDHILEFPNFTIDGSATPDLTQIRTRTPLPMENMSVQSNESKNTMGPTLQLELQHLLMELDDRDKEEESSQVMYVMMRHISGLRQVYNFYSALGYDDSPDNTFIMNRMQFWRFMKDSKFHTYGYTLTDIDRLLAKGNANIEPLDIHNPFGQILFREFVNYMIVIAYYLYHEDVEEIEEKSPILASCLVRLINQNIIKYSCKVKGYIYGETRRAVNALVHMDQAYEVYKALLSKRKVTPYDPTMRMREFLYMVKDYKLINADLTARAILEILSVDDHAVMDPEEAVNMDLEMTFLEFFEGLAGCAEVFVTEAVVKDPTTPRPSTVLTAEPSMLSMPGSPSRGASQGAFDEPPDTMTGHGSPPGGSASQMSSPVRATPSTTADKHDKQDIKQTEGQPSEHTSAGAEKRRPSMSRDSIKPPPEILASQGKSASLLSTHTPATEPQDVAPSVTSGTQIQKDLTLVESVTESDQKPPETNDGQVPGVTPQEDELDEQTRQFNFWTHQIHIFFVRKFFPAAEKLVILKDVVEKKYGQMVINS</sequence>
<proteinExistence type="predicted"/>
<keyword evidence="8" id="KW-0966">Cell projection</keyword>
<dbReference type="GO" id="GO:0031514">
    <property type="term" value="C:motile cilium"/>
    <property type="evidence" value="ECO:0007669"/>
    <property type="project" value="UniProtKB-SubCell"/>
</dbReference>
<dbReference type="SMART" id="SM00698">
    <property type="entry name" value="MORN"/>
    <property type="match status" value="10"/>
</dbReference>
<accession>A0A8J1UDF6</accession>